<dbReference type="OrthoDB" id="8446639at2"/>
<evidence type="ECO:0000313" key="3">
    <source>
        <dbReference type="EMBL" id="PRH86762.1"/>
    </source>
</evidence>
<comment type="caution">
    <text evidence="3">The sequence shown here is derived from an EMBL/GenBank/DDBJ whole genome shotgun (WGS) entry which is preliminary data.</text>
</comment>
<reference evidence="3 4" key="1">
    <citation type="submission" date="2018-02" db="EMBL/GenBank/DDBJ databases">
        <title>Whole genome sequencing of endophytic bacterium.</title>
        <authorList>
            <person name="Eedara R."/>
            <person name="Podile A.R."/>
        </authorList>
    </citation>
    <scope>NUCLEOTIDE SEQUENCE [LARGE SCALE GENOMIC DNA]</scope>
    <source>
        <strain evidence="3 4">RP1T</strain>
    </source>
</reference>
<evidence type="ECO:0000256" key="1">
    <source>
        <dbReference type="SAM" id="MobiDB-lite"/>
    </source>
</evidence>
<evidence type="ECO:0008006" key="5">
    <source>
        <dbReference type="Google" id="ProtNLM"/>
    </source>
</evidence>
<proteinExistence type="predicted"/>
<feature type="compositionally biased region" description="Polar residues" evidence="1">
    <location>
        <begin position="43"/>
        <end position="54"/>
    </location>
</feature>
<feature type="signal peptide" evidence="2">
    <location>
        <begin position="1"/>
        <end position="21"/>
    </location>
</feature>
<keyword evidence="2" id="KW-0732">Signal</keyword>
<name>A0A2S9QBP0_9HYPH</name>
<dbReference type="PROSITE" id="PS51257">
    <property type="entry name" value="PROKAR_LIPOPROTEIN"/>
    <property type="match status" value="1"/>
</dbReference>
<dbReference type="Proteomes" id="UP000237682">
    <property type="component" value="Unassembled WGS sequence"/>
</dbReference>
<protein>
    <recommendedName>
        <fullName evidence="5">DUF3035 domain-containing protein</fullName>
    </recommendedName>
</protein>
<evidence type="ECO:0000313" key="4">
    <source>
        <dbReference type="Proteomes" id="UP000237682"/>
    </source>
</evidence>
<keyword evidence="4" id="KW-1185">Reference proteome</keyword>
<feature type="region of interest" description="Disordered" evidence="1">
    <location>
        <begin position="22"/>
        <end position="68"/>
    </location>
</feature>
<accession>A0A2S9QBP0</accession>
<dbReference type="RefSeq" id="WP_105862987.1">
    <property type="nucleotide sequence ID" value="NZ_PUEJ01000005.1"/>
</dbReference>
<feature type="chain" id="PRO_5015711516" description="DUF3035 domain-containing protein" evidence="2">
    <location>
        <begin position="22"/>
        <end position="125"/>
    </location>
</feature>
<dbReference type="EMBL" id="PUEJ01000005">
    <property type="protein sequence ID" value="PRH86762.1"/>
    <property type="molecule type" value="Genomic_DNA"/>
</dbReference>
<feature type="region of interest" description="Disordered" evidence="1">
    <location>
        <begin position="81"/>
        <end position="125"/>
    </location>
</feature>
<organism evidence="3 4">
    <name type="scientific">Labrys okinawensis</name>
    <dbReference type="NCBI Taxonomy" id="346911"/>
    <lineage>
        <taxon>Bacteria</taxon>
        <taxon>Pseudomonadati</taxon>
        <taxon>Pseudomonadota</taxon>
        <taxon>Alphaproteobacteria</taxon>
        <taxon>Hyphomicrobiales</taxon>
        <taxon>Xanthobacteraceae</taxon>
        <taxon>Labrys</taxon>
    </lineage>
</organism>
<dbReference type="AlphaFoldDB" id="A0A2S9QBP0"/>
<sequence>MRIHSFLVVAALAGIGLASCAGGSGQTSKRFGLTSGPLPTPQPFVTQSRASQPNVYPRIGALPPPRSDQILSMSERKALEASLLATPGRQPSPEELKARAQANRKVAQKRVPPSQRKHVGFFPPQ</sequence>
<gene>
    <name evidence="3" type="ORF">C5L14_15785</name>
</gene>
<evidence type="ECO:0000256" key="2">
    <source>
        <dbReference type="SAM" id="SignalP"/>
    </source>
</evidence>